<dbReference type="PROSITE" id="PS52016">
    <property type="entry name" value="TONB_DEPENDENT_REC_3"/>
    <property type="match status" value="1"/>
</dbReference>
<dbReference type="InterPro" id="IPR010917">
    <property type="entry name" value="TonB_rcpt_CS"/>
</dbReference>
<evidence type="ECO:0000256" key="5">
    <source>
        <dbReference type="ARBA" id="ARBA00022729"/>
    </source>
</evidence>
<dbReference type="InterPro" id="IPR036942">
    <property type="entry name" value="Beta-barrel_TonB_sf"/>
</dbReference>
<dbReference type="InterPro" id="IPR000531">
    <property type="entry name" value="Beta-barrel_TonB"/>
</dbReference>
<dbReference type="InterPro" id="IPR037066">
    <property type="entry name" value="Plug_dom_sf"/>
</dbReference>
<feature type="chain" id="PRO_5011782589" evidence="12">
    <location>
        <begin position="31"/>
        <end position="958"/>
    </location>
</feature>
<evidence type="ECO:0000259" key="14">
    <source>
        <dbReference type="Pfam" id="PF07715"/>
    </source>
</evidence>
<keyword evidence="3 9" id="KW-1134">Transmembrane beta strand</keyword>
<dbReference type="Proteomes" id="UP000198773">
    <property type="component" value="Unassembled WGS sequence"/>
</dbReference>
<accession>A0A1H4EJF3</accession>
<dbReference type="GO" id="GO:0009279">
    <property type="term" value="C:cell outer membrane"/>
    <property type="evidence" value="ECO:0007669"/>
    <property type="project" value="UniProtKB-SubCell"/>
</dbReference>
<sequence>MSHIYSTSRLCRAVQLALLGSSAMIMTVQADALALSETAAPERIQVTGSRILREGAVAPSPVTVISGRELIETGAMNIGEVLNVLPSLAATYSLANSGRFIGTAGLSLLDLRGMGSSRTLVLVDGKRHVSSSAGSAAVDTNAIPTAWIESVEIITGGASAVYGADAVTGVVNFKLKRNIEGFDVHALLGTAEDNPYRNHKLTGSFGTNFAQDRGNFAISAEVSGQRGMNATQRRQTRTSYMAVRNPADGDYRDADGNWVHDGIPDSITVANAGWYDSSTAGNFYLVSEAGSVDWFIFNPDGSVRPQDLGTTYGQWGRCSECEFLDLRRYNDLQPAFNRFNVNSKVNFELTPDTLIYAEAKFVRSKGDSEGQPSFFEYDSALMVGRDNAYLDPSLVQLMDSYGINEIEVHRFQEDAGRRLENNTRTTSRFVAGIEGSLGLDWSYELYGVFGETKLEQINRNNLIRTNFAQSIDAIVVNDEIVCRDELARANGCVPTSIFGDNAINAAARNWFNTNSYSNSTIRQTVFSGHLNNSGLFELPAGYVGVSMGAEYRKEESESVPDSFAATGATFLNSLQYEKGSFEVNEVFAEVSIPLLADLPLIQDLVFDAAVRYADYSTIGSAVSWKTGLDWHLNSQLRARATYSEALRAPNIGELYGPQNQTFFRVTDPCGVDQVQSETRRINCLALGIPADFDPQATASTIEGLSGGNPSLTEEKSTSYTLGLVYQPDWLPGFSVTMDYWSIEIDDAISSVSAQNILNKCVDAETGINNQFCALIERNNQNELVLITSITQNVAALTAEGVDFELGYDFDALGGRFNTKLIGTYLDSRKTFSFQDSPQEFDQYAGTVGDARWQANLSISYRYHAWSASWKTRFIDSASLYRQQELAINPDPSDIMSYGSYFVTDLRMGYEFANGVQLAFGVDNLFDRSLPGVTTGTTATTASYHNIGRFYYTSVSYSF</sequence>
<dbReference type="CDD" id="cd01347">
    <property type="entry name" value="ligand_gated_channel"/>
    <property type="match status" value="1"/>
</dbReference>
<keyword evidence="2 9" id="KW-0813">Transport</keyword>
<keyword evidence="8 9" id="KW-0998">Cell outer membrane</keyword>
<dbReference type="Gene3D" id="2.40.170.20">
    <property type="entry name" value="TonB-dependent receptor, beta-barrel domain"/>
    <property type="match status" value="1"/>
</dbReference>
<feature type="signal peptide" evidence="12">
    <location>
        <begin position="1"/>
        <end position="30"/>
    </location>
</feature>
<keyword evidence="6 11" id="KW-0798">TonB box</keyword>
<evidence type="ECO:0000256" key="1">
    <source>
        <dbReference type="ARBA" id="ARBA00004571"/>
    </source>
</evidence>
<comment type="subcellular location">
    <subcellularLocation>
        <location evidence="1 9">Cell outer membrane</location>
        <topology evidence="1 9">Multi-pass membrane protein</topology>
    </subcellularLocation>
</comment>
<dbReference type="InterPro" id="IPR039426">
    <property type="entry name" value="TonB-dep_rcpt-like"/>
</dbReference>
<dbReference type="Pfam" id="PF07715">
    <property type="entry name" value="Plug"/>
    <property type="match status" value="1"/>
</dbReference>
<dbReference type="PANTHER" id="PTHR47234">
    <property type="match status" value="1"/>
</dbReference>
<evidence type="ECO:0000256" key="8">
    <source>
        <dbReference type="ARBA" id="ARBA00023237"/>
    </source>
</evidence>
<keyword evidence="15" id="KW-0675">Receptor</keyword>
<dbReference type="AlphaFoldDB" id="A0A1H4EJF3"/>
<keyword evidence="16" id="KW-1185">Reference proteome</keyword>
<evidence type="ECO:0000313" key="15">
    <source>
        <dbReference type="EMBL" id="SEA84382.1"/>
    </source>
</evidence>
<dbReference type="STRING" id="152573.SAMN04488051_10731"/>
<keyword evidence="4 9" id="KW-0812">Transmembrane</keyword>
<keyword evidence="5 12" id="KW-0732">Signal</keyword>
<name>A0A1H4EJF3_ALKAM</name>
<evidence type="ECO:0000256" key="6">
    <source>
        <dbReference type="ARBA" id="ARBA00023077"/>
    </source>
</evidence>
<dbReference type="Gene3D" id="2.170.130.10">
    <property type="entry name" value="TonB-dependent receptor, plug domain"/>
    <property type="match status" value="1"/>
</dbReference>
<evidence type="ECO:0000256" key="10">
    <source>
        <dbReference type="PROSITE-ProRule" id="PRU10144"/>
    </source>
</evidence>
<gene>
    <name evidence="15" type="ORF">SAMN04488051_10731</name>
</gene>
<feature type="short sequence motif" description="TonB C-terminal box" evidence="10">
    <location>
        <begin position="941"/>
        <end position="958"/>
    </location>
</feature>
<evidence type="ECO:0000259" key="13">
    <source>
        <dbReference type="Pfam" id="PF00593"/>
    </source>
</evidence>
<evidence type="ECO:0000256" key="7">
    <source>
        <dbReference type="ARBA" id="ARBA00023136"/>
    </source>
</evidence>
<evidence type="ECO:0000256" key="12">
    <source>
        <dbReference type="SAM" id="SignalP"/>
    </source>
</evidence>
<feature type="domain" description="TonB-dependent receptor-like beta-barrel" evidence="13">
    <location>
        <begin position="421"/>
        <end position="924"/>
    </location>
</feature>
<dbReference type="SUPFAM" id="SSF56935">
    <property type="entry name" value="Porins"/>
    <property type="match status" value="1"/>
</dbReference>
<dbReference type="Pfam" id="PF00593">
    <property type="entry name" value="TonB_dep_Rec_b-barrel"/>
    <property type="match status" value="1"/>
</dbReference>
<protein>
    <submittedName>
        <fullName evidence="15">Outer membrane receptor for ferrienterochelin and colicins</fullName>
    </submittedName>
</protein>
<evidence type="ECO:0000256" key="4">
    <source>
        <dbReference type="ARBA" id="ARBA00022692"/>
    </source>
</evidence>
<evidence type="ECO:0000256" key="11">
    <source>
        <dbReference type="RuleBase" id="RU003357"/>
    </source>
</evidence>
<evidence type="ECO:0000313" key="16">
    <source>
        <dbReference type="Proteomes" id="UP000198773"/>
    </source>
</evidence>
<dbReference type="OrthoDB" id="176248at2"/>
<dbReference type="EMBL" id="FNRM01000007">
    <property type="protein sequence ID" value="SEA84382.1"/>
    <property type="molecule type" value="Genomic_DNA"/>
</dbReference>
<organism evidence="15 16">
    <name type="scientific">Alkalimonas amylolytica</name>
    <dbReference type="NCBI Taxonomy" id="152573"/>
    <lineage>
        <taxon>Bacteria</taxon>
        <taxon>Pseudomonadati</taxon>
        <taxon>Pseudomonadota</taxon>
        <taxon>Gammaproteobacteria</taxon>
        <taxon>Alkalimonas</taxon>
    </lineage>
</organism>
<reference evidence="15 16" key="1">
    <citation type="submission" date="2016-10" db="EMBL/GenBank/DDBJ databases">
        <authorList>
            <person name="de Groot N.N."/>
        </authorList>
    </citation>
    <scope>NUCLEOTIDE SEQUENCE [LARGE SCALE GENOMIC DNA]</scope>
    <source>
        <strain evidence="15 16">CGMCC 1.3430</strain>
    </source>
</reference>
<evidence type="ECO:0000256" key="3">
    <source>
        <dbReference type="ARBA" id="ARBA00022452"/>
    </source>
</evidence>
<keyword evidence="7 9" id="KW-0472">Membrane</keyword>
<dbReference type="PROSITE" id="PS01156">
    <property type="entry name" value="TONB_DEPENDENT_REC_2"/>
    <property type="match status" value="1"/>
</dbReference>
<feature type="domain" description="TonB-dependent receptor plug" evidence="14">
    <location>
        <begin position="58"/>
        <end position="170"/>
    </location>
</feature>
<evidence type="ECO:0000256" key="2">
    <source>
        <dbReference type="ARBA" id="ARBA00022448"/>
    </source>
</evidence>
<comment type="similarity">
    <text evidence="9 11">Belongs to the TonB-dependent receptor family.</text>
</comment>
<dbReference type="PANTHER" id="PTHR47234:SF2">
    <property type="entry name" value="TONB-DEPENDENT RECEPTOR"/>
    <property type="match status" value="1"/>
</dbReference>
<proteinExistence type="inferred from homology"/>
<dbReference type="InterPro" id="IPR012910">
    <property type="entry name" value="Plug_dom"/>
</dbReference>
<evidence type="ECO:0000256" key="9">
    <source>
        <dbReference type="PROSITE-ProRule" id="PRU01360"/>
    </source>
</evidence>